<dbReference type="Gene3D" id="3.30.70.2190">
    <property type="match status" value="1"/>
</dbReference>
<dbReference type="Gene3D" id="1.10.45.10">
    <property type="entry name" value="Vanillyl-alcohol Oxidase, Chain A, domain 4"/>
    <property type="match status" value="1"/>
</dbReference>
<keyword evidence="9" id="KW-1185">Reference proteome</keyword>
<evidence type="ECO:0000313" key="9">
    <source>
        <dbReference type="Proteomes" id="UP000524535"/>
    </source>
</evidence>
<protein>
    <submittedName>
        <fullName evidence="6">FAD/FMN-containing dehydrogenase</fullName>
    </submittedName>
</protein>
<name>A0A7W6TH03_9HYPH</name>
<dbReference type="PROSITE" id="PS51387">
    <property type="entry name" value="FAD_PCMH"/>
    <property type="match status" value="1"/>
</dbReference>
<evidence type="ECO:0000313" key="6">
    <source>
        <dbReference type="EMBL" id="MBB4413295.1"/>
    </source>
</evidence>
<keyword evidence="2" id="KW-0285">Flavoprotein</keyword>
<dbReference type="PANTHER" id="PTHR43716:SF2">
    <property type="entry name" value="BLL6224 PROTEIN"/>
    <property type="match status" value="1"/>
</dbReference>
<dbReference type="InterPro" id="IPR016171">
    <property type="entry name" value="Vanillyl_alc_oxidase_C-sub2"/>
</dbReference>
<organism evidence="6 9">
    <name type="scientific">Aliirhizobium cellulosilyticum</name>
    <dbReference type="NCBI Taxonomy" id="393664"/>
    <lineage>
        <taxon>Bacteria</taxon>
        <taxon>Pseudomonadati</taxon>
        <taxon>Pseudomonadota</taxon>
        <taxon>Alphaproteobacteria</taxon>
        <taxon>Hyphomicrobiales</taxon>
        <taxon>Rhizobiaceae</taxon>
        <taxon>Aliirhizobium</taxon>
    </lineage>
</organism>
<dbReference type="Gene3D" id="3.30.70.2740">
    <property type="match status" value="1"/>
</dbReference>
<dbReference type="SUPFAM" id="SSF56176">
    <property type="entry name" value="FAD-binding/transporter-associated domain-like"/>
    <property type="match status" value="1"/>
</dbReference>
<dbReference type="FunFam" id="3.30.465.10:FF:000001">
    <property type="entry name" value="D-2-hydroxyglutarate dehydrogenase, mitochondrial"/>
    <property type="match status" value="1"/>
</dbReference>
<dbReference type="Proteomes" id="UP000524535">
    <property type="component" value="Unassembled WGS sequence"/>
</dbReference>
<dbReference type="Gene3D" id="3.30.465.10">
    <property type="match status" value="1"/>
</dbReference>
<comment type="caution">
    <text evidence="6">The sequence shown here is derived from an EMBL/GenBank/DDBJ whole genome shotgun (WGS) entry which is preliminary data.</text>
</comment>
<evidence type="ECO:0000256" key="2">
    <source>
        <dbReference type="ARBA" id="ARBA00022630"/>
    </source>
</evidence>
<dbReference type="Pfam" id="PF01565">
    <property type="entry name" value="FAD_binding_4"/>
    <property type="match status" value="1"/>
</dbReference>
<dbReference type="PANTHER" id="PTHR43716">
    <property type="entry name" value="D-2-HYDROXYGLUTARATE DEHYDROGENASE, MITOCHONDRIAL"/>
    <property type="match status" value="1"/>
</dbReference>
<reference evidence="8 9" key="1">
    <citation type="submission" date="2020-08" db="EMBL/GenBank/DDBJ databases">
        <title>Genomic Encyclopedia of Type Strains, Phase IV (KMG-V): Genome sequencing to study the core and pangenomes of soil and plant-associated prokaryotes.</title>
        <authorList>
            <person name="Whitman W."/>
        </authorList>
    </citation>
    <scope>NUCLEOTIDE SEQUENCE [LARGE SCALE GENOMIC DNA]</scope>
    <source>
        <strain evidence="6 9">SEMIA 444</strain>
        <strain evidence="5 8">SEMIA 448</strain>
        <strain evidence="7 10">SEMIA 452</strain>
    </source>
</reference>
<dbReference type="GO" id="GO:0022904">
    <property type="term" value="P:respiratory electron transport chain"/>
    <property type="evidence" value="ECO:0007669"/>
    <property type="project" value="TreeGrafter"/>
</dbReference>
<evidence type="ECO:0000313" key="8">
    <source>
        <dbReference type="Proteomes" id="UP000520770"/>
    </source>
</evidence>
<dbReference type="Proteomes" id="UP000520770">
    <property type="component" value="Unassembled WGS sequence"/>
</dbReference>
<dbReference type="Gene3D" id="3.30.43.10">
    <property type="entry name" value="Uridine Diphospho-n-acetylenolpyruvylglucosamine Reductase, domain 2"/>
    <property type="match status" value="1"/>
</dbReference>
<evidence type="ECO:0000256" key="3">
    <source>
        <dbReference type="ARBA" id="ARBA00022827"/>
    </source>
</evidence>
<evidence type="ECO:0000313" key="5">
    <source>
        <dbReference type="EMBL" id="MBB4350116.1"/>
    </source>
</evidence>
<evidence type="ECO:0000256" key="1">
    <source>
        <dbReference type="ARBA" id="ARBA00008000"/>
    </source>
</evidence>
<dbReference type="InterPro" id="IPR016167">
    <property type="entry name" value="FAD-bd_PCMH_sub1"/>
</dbReference>
<accession>A0A7W6TH03</accession>
<dbReference type="InterPro" id="IPR016169">
    <property type="entry name" value="FAD-bd_PCMH_sub2"/>
</dbReference>
<dbReference type="EMBL" id="JACIGW010000004">
    <property type="protein sequence ID" value="MBB4350116.1"/>
    <property type="molecule type" value="Genomic_DNA"/>
</dbReference>
<dbReference type="EMBL" id="JACIHM010000005">
    <property type="protein sequence ID" value="MBB4447767.1"/>
    <property type="molecule type" value="Genomic_DNA"/>
</dbReference>
<dbReference type="RefSeq" id="WP_183826491.1">
    <property type="nucleotide sequence ID" value="NZ_JACIGW010000004.1"/>
</dbReference>
<dbReference type="GO" id="GO:0071949">
    <property type="term" value="F:FAD binding"/>
    <property type="evidence" value="ECO:0007669"/>
    <property type="project" value="InterPro"/>
</dbReference>
<proteinExistence type="inferred from homology"/>
<evidence type="ECO:0000313" key="7">
    <source>
        <dbReference type="EMBL" id="MBB4447767.1"/>
    </source>
</evidence>
<dbReference type="Proteomes" id="UP000576087">
    <property type="component" value="Unassembled WGS sequence"/>
</dbReference>
<evidence type="ECO:0000313" key="10">
    <source>
        <dbReference type="Proteomes" id="UP000576087"/>
    </source>
</evidence>
<feature type="domain" description="FAD-binding PCMH-type" evidence="4">
    <location>
        <begin position="47"/>
        <end position="228"/>
    </location>
</feature>
<dbReference type="EMBL" id="JACIGY010000005">
    <property type="protein sequence ID" value="MBB4413295.1"/>
    <property type="molecule type" value="Genomic_DNA"/>
</dbReference>
<evidence type="ECO:0000259" key="4">
    <source>
        <dbReference type="PROSITE" id="PS51387"/>
    </source>
</evidence>
<keyword evidence="3" id="KW-0274">FAD</keyword>
<sequence>MADPISTPSTSPIASVIESLKQVVGAQGWSTDEAERRSHATDWVGRFFADPLLVLKPSTTFEVSEIARICNDNGLKIVPQGGNTSLACGSIPTGQGDEVIVNLSRLNRIRDIDMFNDTISVDAGCTLASVQQAAEQADRLFPLKLGSEGSCQIGGNIASNAGGTNVLRYGNMRDLVLGLEVVLADGRILDGMRALRKDNTGYDLKHVFIGSEGTLGIVTGAVLKLFPMPSTAVAAVCTVPSLQSALDLLILCKKHGGESLTTFELMPRAGLELVFKHFPSTRFPLGELQDWQLLIEFRSNDGEERVRELFETILSQAFESELVVDAAIAQSIQQNRDFWALREGLAEADFMEGAVITTDISLPLSAVPAFMDACSRAVLAIVPTGRVIAFGHLGDGNIHFGLLQPLGSDSEQFLSRGNEIQSIIHTMALSMNGSMSAEHGLGFVKNDAVAQYRSQVEHDLMLTMKAALDPKSTLNLGKVLRIENGAFSACKT</sequence>
<dbReference type="AlphaFoldDB" id="A0A7W6TH03"/>
<dbReference type="InterPro" id="IPR036318">
    <property type="entry name" value="FAD-bd_PCMH-like_sf"/>
</dbReference>
<dbReference type="GO" id="GO:0003824">
    <property type="term" value="F:catalytic activity"/>
    <property type="evidence" value="ECO:0007669"/>
    <property type="project" value="InterPro"/>
</dbReference>
<dbReference type="SUPFAM" id="SSF55103">
    <property type="entry name" value="FAD-linked oxidases, C-terminal domain"/>
    <property type="match status" value="1"/>
</dbReference>
<dbReference type="InterPro" id="IPR016164">
    <property type="entry name" value="FAD-linked_Oxase-like_C"/>
</dbReference>
<dbReference type="InterPro" id="IPR006094">
    <property type="entry name" value="Oxid_FAD_bind_N"/>
</dbReference>
<dbReference type="InterPro" id="IPR051264">
    <property type="entry name" value="FAD-oxidored/transferase_4"/>
</dbReference>
<dbReference type="InterPro" id="IPR016166">
    <property type="entry name" value="FAD-bd_PCMH"/>
</dbReference>
<dbReference type="InterPro" id="IPR004113">
    <property type="entry name" value="FAD-bd_oxidored_4_C"/>
</dbReference>
<dbReference type="Pfam" id="PF02913">
    <property type="entry name" value="FAD-oxidase_C"/>
    <property type="match status" value="1"/>
</dbReference>
<comment type="similarity">
    <text evidence="1">Belongs to the FAD-binding oxidoreductase/transferase type 4 family.</text>
</comment>
<gene>
    <name evidence="6" type="ORF">GGE31_003821</name>
    <name evidence="5" type="ORF">GGE33_003879</name>
    <name evidence="7" type="ORF">GGE35_003602</name>
</gene>